<dbReference type="Pfam" id="PF14893">
    <property type="entry name" value="PNMA"/>
    <property type="match status" value="1"/>
</dbReference>
<dbReference type="EMBL" id="JAIWYP010000007">
    <property type="protein sequence ID" value="KAH3792725.1"/>
    <property type="molecule type" value="Genomic_DNA"/>
</dbReference>
<feature type="domain" description="Paraneoplastic antigen Ma-like C-terminal" evidence="2">
    <location>
        <begin position="99"/>
        <end position="224"/>
    </location>
</feature>
<dbReference type="PANTHER" id="PTHR23095:SF17">
    <property type="entry name" value="PARANEOPLASTIC ANTIGEN MA1"/>
    <property type="match status" value="1"/>
</dbReference>
<comment type="caution">
    <text evidence="3">The sequence shown here is derived from an EMBL/GenBank/DDBJ whole genome shotgun (WGS) entry which is preliminary data.</text>
</comment>
<proteinExistence type="predicted"/>
<evidence type="ECO:0000313" key="3">
    <source>
        <dbReference type="EMBL" id="KAH3792725.1"/>
    </source>
</evidence>
<evidence type="ECO:0000256" key="1">
    <source>
        <dbReference type="SAM" id="MobiDB-lite"/>
    </source>
</evidence>
<name>A0A9D4IZI7_DREPO</name>
<dbReference type="Proteomes" id="UP000828390">
    <property type="component" value="Unassembled WGS sequence"/>
</dbReference>
<dbReference type="InterPro" id="IPR026523">
    <property type="entry name" value="PNMA"/>
</dbReference>
<organism evidence="3 4">
    <name type="scientific">Dreissena polymorpha</name>
    <name type="common">Zebra mussel</name>
    <name type="synonym">Mytilus polymorpha</name>
    <dbReference type="NCBI Taxonomy" id="45954"/>
    <lineage>
        <taxon>Eukaryota</taxon>
        <taxon>Metazoa</taxon>
        <taxon>Spiralia</taxon>
        <taxon>Lophotrochozoa</taxon>
        <taxon>Mollusca</taxon>
        <taxon>Bivalvia</taxon>
        <taxon>Autobranchia</taxon>
        <taxon>Heteroconchia</taxon>
        <taxon>Euheterodonta</taxon>
        <taxon>Imparidentia</taxon>
        <taxon>Neoheterodontei</taxon>
        <taxon>Myida</taxon>
        <taxon>Dreissenoidea</taxon>
        <taxon>Dreissenidae</taxon>
        <taxon>Dreissena</taxon>
    </lineage>
</organism>
<dbReference type="AlphaFoldDB" id="A0A9D4IZI7"/>
<feature type="region of interest" description="Disordered" evidence="1">
    <location>
        <begin position="1"/>
        <end position="32"/>
    </location>
</feature>
<gene>
    <name evidence="3" type="ORF">DPMN_146224</name>
</gene>
<dbReference type="PANTHER" id="PTHR23095">
    <property type="entry name" value="PARANEOPLASTIC ANTIGEN"/>
    <property type="match status" value="1"/>
</dbReference>
<evidence type="ECO:0000259" key="2">
    <source>
        <dbReference type="Pfam" id="PF14893"/>
    </source>
</evidence>
<evidence type="ECO:0000313" key="4">
    <source>
        <dbReference type="Proteomes" id="UP000828390"/>
    </source>
</evidence>
<feature type="compositionally biased region" description="Basic and acidic residues" evidence="1">
    <location>
        <begin position="22"/>
        <end position="32"/>
    </location>
</feature>
<accession>A0A9D4IZI7</accession>
<sequence>MASRSQEEDESEKSGLASGGGEQERTLTDKEQKLLDALKDLNMDPRVEGGEDIGRLLRGLTKKTDEERKPRVSSFEYSRPRFSSYSETGTYHFLKLSAFSGEDNKGEATWDAFRYELHALLTEGTFTEKQSMLGLRRSMRGTAGDILRRLGPDASLHEVLKKLESTYGNIEFQESVMRKFYSCTQGAEEVTAYASRLEDLFAGAIELKTIKRGNAEILKQVLFQGLKLDLKHIAQYKYDTIDDYDRFKTE</sequence>
<reference evidence="3" key="1">
    <citation type="journal article" date="2019" name="bioRxiv">
        <title>The Genome of the Zebra Mussel, Dreissena polymorpha: A Resource for Invasive Species Research.</title>
        <authorList>
            <person name="McCartney M.A."/>
            <person name="Auch B."/>
            <person name="Kono T."/>
            <person name="Mallez S."/>
            <person name="Zhang Y."/>
            <person name="Obille A."/>
            <person name="Becker A."/>
            <person name="Abrahante J.E."/>
            <person name="Garbe J."/>
            <person name="Badalamenti J.P."/>
            <person name="Herman A."/>
            <person name="Mangelson H."/>
            <person name="Liachko I."/>
            <person name="Sullivan S."/>
            <person name="Sone E.D."/>
            <person name="Koren S."/>
            <person name="Silverstein K.A.T."/>
            <person name="Beckman K.B."/>
            <person name="Gohl D.M."/>
        </authorList>
    </citation>
    <scope>NUCLEOTIDE SEQUENCE</scope>
    <source>
        <strain evidence="3">Duluth1</strain>
        <tissue evidence="3">Whole animal</tissue>
    </source>
</reference>
<reference evidence="3" key="2">
    <citation type="submission" date="2020-11" db="EMBL/GenBank/DDBJ databases">
        <authorList>
            <person name="McCartney M.A."/>
            <person name="Auch B."/>
            <person name="Kono T."/>
            <person name="Mallez S."/>
            <person name="Becker A."/>
            <person name="Gohl D.M."/>
            <person name="Silverstein K.A.T."/>
            <person name="Koren S."/>
            <person name="Bechman K.B."/>
            <person name="Herman A."/>
            <person name="Abrahante J.E."/>
            <person name="Garbe J."/>
        </authorList>
    </citation>
    <scope>NUCLEOTIDE SEQUENCE</scope>
    <source>
        <strain evidence="3">Duluth1</strain>
        <tissue evidence="3">Whole animal</tissue>
    </source>
</reference>
<dbReference type="InterPro" id="IPR048270">
    <property type="entry name" value="PNMA_C"/>
</dbReference>
<keyword evidence="4" id="KW-1185">Reference proteome</keyword>
<protein>
    <recommendedName>
        <fullName evidence="2">Paraneoplastic antigen Ma-like C-terminal domain-containing protein</fullName>
    </recommendedName>
</protein>